<accession>A0A5S9N8Q8</accession>
<dbReference type="GO" id="GO:0016811">
    <property type="term" value="F:hydrolase activity, acting on carbon-nitrogen (but not peptide) bonds, in linear amides"/>
    <property type="evidence" value="ECO:0007669"/>
    <property type="project" value="InterPro"/>
</dbReference>
<comment type="cofactor">
    <cofactor evidence="1">
        <name>Zn(2+)</name>
        <dbReference type="ChEBI" id="CHEBI:29105"/>
    </cofactor>
</comment>
<keyword evidence="3 7" id="KW-0378">Hydrolase</keyword>
<dbReference type="EMBL" id="CACSIM010000001">
    <property type="protein sequence ID" value="CAA0086411.1"/>
    <property type="molecule type" value="Genomic_DNA"/>
</dbReference>
<dbReference type="GO" id="GO:0016788">
    <property type="term" value="F:hydrolase activity, acting on ester bonds"/>
    <property type="evidence" value="ECO:0007669"/>
    <property type="project" value="InterPro"/>
</dbReference>
<dbReference type="AlphaFoldDB" id="A0A5S9N8Q8"/>
<dbReference type="Pfam" id="PF24827">
    <property type="entry name" value="AstE_AspA_cat"/>
    <property type="match status" value="1"/>
</dbReference>
<sequence length="371" mass="40277">MPGRIKIRPEAQAENTNMQTLTIAGVEIVAGTRQQIELPVANLYTHTELSMTVKAVSGRKAGPTLFVSAAIHGDEINGVEIVRRLLQHKALRSLRGTLLTIPIVNVHGFLNNSRYLPDGRDLNRSFPGSPKSSLAGRMAHTFLNEVVLKCTHGIDLHTGARHRSNLPQIRADIKDKSTLAMAESFAAPVILHSSTRDGSLREIASSNQIQVLLYEAGEALRFDEVAIRAGVSGILNVMRHIGMLPPSRSKKSKRSSMIAGQSAWLRATSSGVLRAIVPLGAFVTKGDVLALISDPLGDSDSDVKIMASDDGIVIGRTFLPLVYEGDALFHIAKYKANIEEALEQVNAFREAFEPEIYPIADDYDDHPPIAG</sequence>
<dbReference type="Proteomes" id="UP000435877">
    <property type="component" value="Unassembled WGS sequence"/>
</dbReference>
<dbReference type="CDD" id="cd06251">
    <property type="entry name" value="M14_ASTE_ASPA-like"/>
    <property type="match status" value="1"/>
</dbReference>
<dbReference type="EMBL" id="CACSIK010000001">
    <property type="protein sequence ID" value="CAA0078999.1"/>
    <property type="molecule type" value="Genomic_DNA"/>
</dbReference>
<dbReference type="SUPFAM" id="SSF53187">
    <property type="entry name" value="Zn-dependent exopeptidases"/>
    <property type="match status" value="1"/>
</dbReference>
<dbReference type="InterPro" id="IPR055438">
    <property type="entry name" value="AstE_AspA_cat"/>
</dbReference>
<evidence type="ECO:0000256" key="1">
    <source>
        <dbReference type="ARBA" id="ARBA00001947"/>
    </source>
</evidence>
<name>A0A5S9N8Q8_9GAMM</name>
<evidence type="ECO:0000313" key="7">
    <source>
        <dbReference type="EMBL" id="CAA0086411.1"/>
    </source>
</evidence>
<proteinExistence type="predicted"/>
<dbReference type="GO" id="GO:0046872">
    <property type="term" value="F:metal ion binding"/>
    <property type="evidence" value="ECO:0007669"/>
    <property type="project" value="UniProtKB-KW"/>
</dbReference>
<evidence type="ECO:0000256" key="2">
    <source>
        <dbReference type="ARBA" id="ARBA00022723"/>
    </source>
</evidence>
<organism evidence="7 9">
    <name type="scientific">Zhongshania aliphaticivorans</name>
    <dbReference type="NCBI Taxonomy" id="1470434"/>
    <lineage>
        <taxon>Bacteria</taxon>
        <taxon>Pseudomonadati</taxon>
        <taxon>Pseudomonadota</taxon>
        <taxon>Gammaproteobacteria</taxon>
        <taxon>Cellvibrionales</taxon>
        <taxon>Spongiibacteraceae</taxon>
        <taxon>Zhongshania</taxon>
    </lineage>
</organism>
<evidence type="ECO:0000313" key="9">
    <source>
        <dbReference type="Proteomes" id="UP000439591"/>
    </source>
</evidence>
<evidence type="ECO:0000259" key="5">
    <source>
        <dbReference type="Pfam" id="PF24827"/>
    </source>
</evidence>
<keyword evidence="2" id="KW-0479">Metal-binding</keyword>
<feature type="domain" description="Succinylglutamate desuccinylase/Aspartoacylase catalytic" evidence="5">
    <location>
        <begin position="61"/>
        <end position="241"/>
    </location>
</feature>
<evidence type="ECO:0000313" key="6">
    <source>
        <dbReference type="EMBL" id="CAA0078999.1"/>
    </source>
</evidence>
<dbReference type="InterPro" id="IPR043795">
    <property type="entry name" value="N-alpha-Ac-DABA-like"/>
</dbReference>
<dbReference type="Proteomes" id="UP000439591">
    <property type="component" value="Unassembled WGS sequence"/>
</dbReference>
<dbReference type="EC" id="3.5.1.125" evidence="7"/>
<dbReference type="Gene3D" id="3.40.630.10">
    <property type="entry name" value="Zn peptidases"/>
    <property type="match status" value="1"/>
</dbReference>
<dbReference type="PANTHER" id="PTHR37326:SF2">
    <property type="entry name" value="SUCCINYLGLUTAMATE DESUCCINYLASE_ASPARTOACYLASE FAMILY PROTEIN"/>
    <property type="match status" value="1"/>
</dbReference>
<dbReference type="PIRSF" id="PIRSF039012">
    <property type="entry name" value="ASP"/>
    <property type="match status" value="1"/>
</dbReference>
<evidence type="ECO:0000256" key="4">
    <source>
        <dbReference type="ARBA" id="ARBA00022833"/>
    </source>
</evidence>
<reference evidence="8 9" key="1">
    <citation type="submission" date="2019-11" db="EMBL/GenBank/DDBJ databases">
        <authorList>
            <person name="Holert J."/>
        </authorList>
    </citation>
    <scope>NUCLEOTIDE SEQUENCE [LARGE SCALE GENOMIC DNA]</scope>
    <source>
        <strain evidence="7">BC3_2A</strain>
        <strain evidence="6">SB11_1A</strain>
    </source>
</reference>
<protein>
    <submittedName>
        <fullName evidence="7">N-alpha-acetyl-L-2,4-diaminobutyric acid deacetylase</fullName>
        <ecNumber evidence="7">3.5.1.125</ecNumber>
    </submittedName>
</protein>
<keyword evidence="4" id="KW-0862">Zinc</keyword>
<dbReference type="InterPro" id="IPR053138">
    <property type="entry name" value="N-alpha-Ac-DABA_deacetylase"/>
</dbReference>
<dbReference type="PANTHER" id="PTHR37326">
    <property type="entry name" value="BLL3975 PROTEIN"/>
    <property type="match status" value="1"/>
</dbReference>
<gene>
    <name evidence="7" type="primary">doeB_1</name>
    <name evidence="6" type="ORF">IHBHHGIJ_00055</name>
    <name evidence="7" type="ORF">KFEGEMFD_01094</name>
</gene>
<keyword evidence="8" id="KW-1185">Reference proteome</keyword>
<evidence type="ECO:0000313" key="8">
    <source>
        <dbReference type="Proteomes" id="UP000435877"/>
    </source>
</evidence>
<evidence type="ECO:0000256" key="3">
    <source>
        <dbReference type="ARBA" id="ARBA00022801"/>
    </source>
</evidence>